<dbReference type="OrthoDB" id="177627at2"/>
<feature type="transmembrane region" description="Helical" evidence="1">
    <location>
        <begin position="65"/>
        <end position="86"/>
    </location>
</feature>
<dbReference type="AlphaFoldDB" id="A0A178IDU0"/>
<keyword evidence="1" id="KW-1133">Transmembrane helix</keyword>
<feature type="transmembrane region" description="Helical" evidence="1">
    <location>
        <begin position="12"/>
        <end position="29"/>
    </location>
</feature>
<evidence type="ECO:0000313" key="3">
    <source>
        <dbReference type="EMBL" id="OAM88182.1"/>
    </source>
</evidence>
<keyword evidence="1" id="KW-0812">Transmembrane</keyword>
<feature type="domain" description="Aerotolerance regulator N-terminal" evidence="2">
    <location>
        <begin position="7"/>
        <end position="83"/>
    </location>
</feature>
<comment type="caution">
    <text evidence="3">The sequence shown here is derived from an EMBL/GenBank/DDBJ whole genome shotgun (WGS) entry which is preliminary data.</text>
</comment>
<evidence type="ECO:0000256" key="1">
    <source>
        <dbReference type="SAM" id="Phobius"/>
    </source>
</evidence>
<evidence type="ECO:0000259" key="2">
    <source>
        <dbReference type="Pfam" id="PF07584"/>
    </source>
</evidence>
<dbReference type="RefSeq" id="WP_068771731.1">
    <property type="nucleotide sequence ID" value="NZ_CP109796.1"/>
</dbReference>
<evidence type="ECO:0000313" key="4">
    <source>
        <dbReference type="Proteomes" id="UP000078486"/>
    </source>
</evidence>
<dbReference type="Pfam" id="PF07584">
    <property type="entry name" value="BatA"/>
    <property type="match status" value="1"/>
</dbReference>
<dbReference type="InterPro" id="IPR024163">
    <property type="entry name" value="Aerotolerance_reg_N"/>
</dbReference>
<name>A0A178IDU0_9BACT</name>
<dbReference type="Proteomes" id="UP000078486">
    <property type="component" value="Unassembled WGS sequence"/>
</dbReference>
<protein>
    <recommendedName>
        <fullName evidence="2">Aerotolerance regulator N-terminal domain-containing protein</fullName>
    </recommendedName>
</protein>
<dbReference type="Gene3D" id="3.40.50.410">
    <property type="entry name" value="von Willebrand factor, type A domain"/>
    <property type="match status" value="1"/>
</dbReference>
<sequence length="696" mass="74135">MSPLLPTFSNLAGLWALLGVPAVLAVHFLQQRSRRVVTSTLFLLDALAPESKGGRRWERLRASRALWLQLLAVVLAAWVLAGPRWLRDESSQTVVAVLDSSASMEAFREEAVRAVAEKFSESAGAAARTEWIVLSSDPRQPPLYRGADRRAALRAAEAWRPRMGAHDCGPAIRLARSLAGGAGATWFVTDSRAKTPPDQPAVGVGRALANAGFAGAVVSGVEDAAADGETPARRGHAWRALVRNFSGGPIRREWWIEAGAGRTPAQTVEIGAGGLAELAGRFPGGADALTLVLAPDDFALDDRLPLVRPAPKRLTIAVEVADRETRGFFQKIVAGVAGTERAPRGSGGLRIADWGVFQPQPPGDVSGIFLMREAAETIAQREAREAAGEVRQARREAIVAERHPLVADLNWQGFLGTGAGGLKREPGDEVLLWQGGEALAWLRRGAEGREDARGGQLFLNFDWTRSNAARLPAMVLLARRFTKRVQEHQRGGYAENFDTGAPVRVDARPVGAAGRGSAAGVAGGETLTVEFSPAADGGKGGWTREVPASGETVLRAPEEAGFFTVSRGGEVLVRGAAQFADARQGDFSAAETFSENAGALAAAAREAAWERNSRPDPLAPLWLLLMGAALLWSWREKFSIFDSRFLIEGAATPTGAAGAVTQSGVAGDGADFFQRKISHRHGSTQSKIENRESKIP</sequence>
<keyword evidence="1" id="KW-0472">Membrane</keyword>
<gene>
    <name evidence="3" type="ORF">AW736_18150</name>
</gene>
<dbReference type="PANTHER" id="PTHR37464">
    <property type="entry name" value="BLL2463 PROTEIN"/>
    <property type="match status" value="1"/>
</dbReference>
<dbReference type="EMBL" id="LRRQ01000142">
    <property type="protein sequence ID" value="OAM88182.1"/>
    <property type="molecule type" value="Genomic_DNA"/>
</dbReference>
<keyword evidence="4" id="KW-1185">Reference proteome</keyword>
<dbReference type="InterPro" id="IPR036465">
    <property type="entry name" value="vWFA_dom_sf"/>
</dbReference>
<dbReference type="SUPFAM" id="SSF53300">
    <property type="entry name" value="vWA-like"/>
    <property type="match status" value="1"/>
</dbReference>
<dbReference type="STRING" id="1184151.AW736_18150"/>
<accession>A0A178IDU0</accession>
<organism evidence="3 4">
    <name type="scientific">Termitidicoccus mucosus</name>
    <dbReference type="NCBI Taxonomy" id="1184151"/>
    <lineage>
        <taxon>Bacteria</taxon>
        <taxon>Pseudomonadati</taxon>
        <taxon>Verrucomicrobiota</taxon>
        <taxon>Opitutia</taxon>
        <taxon>Opitutales</taxon>
        <taxon>Opitutaceae</taxon>
        <taxon>Termitidicoccus</taxon>
    </lineage>
</organism>
<dbReference type="PANTHER" id="PTHR37464:SF1">
    <property type="entry name" value="BLL2463 PROTEIN"/>
    <property type="match status" value="1"/>
</dbReference>
<proteinExistence type="predicted"/>
<reference evidence="3 4" key="1">
    <citation type="submission" date="2016-01" db="EMBL/GenBank/DDBJ databases">
        <title>High potential of lignocellulose degradation of a new Verrucomicrobia species.</title>
        <authorList>
            <person name="Wang Y."/>
            <person name="Shi Y."/>
            <person name="Qiu Z."/>
            <person name="Liu S."/>
            <person name="Yang H."/>
        </authorList>
    </citation>
    <scope>NUCLEOTIDE SEQUENCE [LARGE SCALE GENOMIC DNA]</scope>
    <source>
        <strain evidence="3 4">TSB47</strain>
    </source>
</reference>